<comment type="caution">
    <text evidence="1">The sequence shown here is derived from an EMBL/GenBank/DDBJ whole genome shotgun (WGS) entry which is preliminary data.</text>
</comment>
<reference evidence="1 2" key="1">
    <citation type="submission" date="2019-11" db="EMBL/GenBank/DDBJ databases">
        <title>Whole genome sequence of Oryza granulata.</title>
        <authorList>
            <person name="Li W."/>
        </authorList>
    </citation>
    <scope>NUCLEOTIDE SEQUENCE [LARGE SCALE GENOMIC DNA]</scope>
    <source>
        <strain evidence="2">cv. Menghai</strain>
        <tissue evidence="1">Leaf</tissue>
    </source>
</reference>
<evidence type="ECO:0000313" key="1">
    <source>
        <dbReference type="EMBL" id="KAF0934946.1"/>
    </source>
</evidence>
<dbReference type="EMBL" id="SPHZ02000001">
    <property type="protein sequence ID" value="KAF0934946.1"/>
    <property type="molecule type" value="Genomic_DNA"/>
</dbReference>
<dbReference type="AlphaFoldDB" id="A0A6G1FDC9"/>
<name>A0A6G1FDC9_9ORYZ</name>
<proteinExistence type="predicted"/>
<accession>A0A6G1FDC9</accession>
<keyword evidence="2" id="KW-1185">Reference proteome</keyword>
<organism evidence="1 2">
    <name type="scientific">Oryza meyeriana var. granulata</name>
    <dbReference type="NCBI Taxonomy" id="110450"/>
    <lineage>
        <taxon>Eukaryota</taxon>
        <taxon>Viridiplantae</taxon>
        <taxon>Streptophyta</taxon>
        <taxon>Embryophyta</taxon>
        <taxon>Tracheophyta</taxon>
        <taxon>Spermatophyta</taxon>
        <taxon>Magnoliopsida</taxon>
        <taxon>Liliopsida</taxon>
        <taxon>Poales</taxon>
        <taxon>Poaceae</taxon>
        <taxon>BOP clade</taxon>
        <taxon>Oryzoideae</taxon>
        <taxon>Oryzeae</taxon>
        <taxon>Oryzinae</taxon>
        <taxon>Oryza</taxon>
        <taxon>Oryza meyeriana</taxon>
    </lineage>
</organism>
<evidence type="ECO:0000313" key="2">
    <source>
        <dbReference type="Proteomes" id="UP000479710"/>
    </source>
</evidence>
<gene>
    <name evidence="1" type="ORF">E2562_028934</name>
</gene>
<dbReference type="OrthoDB" id="691593at2759"/>
<protein>
    <submittedName>
        <fullName evidence="1">Uncharacterized protein</fullName>
    </submittedName>
</protein>
<sequence>MFQEIEVSMARVGLLMQGSYFILDCDGTKVPNIGMTFKDVEAAKEFYECYAHTIGFSMNRKAYFHDGSKVPRAVVVPPPLPVAASAPGAPSGIVYEYCGYCFSVLQEEEGPDSPLISRLSSGPVGLSADFIHQAGAYQELKSYSIPRGLEDQGEVINEGNMQGMKEINDVACLRREYLVLLAKGVCKRTPEVKFILRKMHKGSEKPLTPDGLIKKINRGKDRIRDARSKVEDLGGIAVPMPALFEGNPQIGG</sequence>
<dbReference type="Proteomes" id="UP000479710">
    <property type="component" value="Unassembled WGS sequence"/>
</dbReference>